<keyword evidence="7" id="KW-1185">Reference proteome</keyword>
<evidence type="ECO:0000313" key="6">
    <source>
        <dbReference type="EMBL" id="KGN48661.1"/>
    </source>
</evidence>
<protein>
    <recommendedName>
        <fullName evidence="5">BHLH domain-containing protein</fullName>
    </recommendedName>
</protein>
<comment type="subcellular location">
    <subcellularLocation>
        <location evidence="1">Nucleus</location>
    </subcellularLocation>
</comment>
<dbReference type="SMART" id="SM00353">
    <property type="entry name" value="HLH"/>
    <property type="match status" value="1"/>
</dbReference>
<evidence type="ECO:0000313" key="7">
    <source>
        <dbReference type="Proteomes" id="UP000029981"/>
    </source>
</evidence>
<dbReference type="PANTHER" id="PTHR45959">
    <property type="entry name" value="BHLH TRANSCRIPTION FACTOR"/>
    <property type="match status" value="1"/>
</dbReference>
<feature type="domain" description="BHLH" evidence="5">
    <location>
        <begin position="91"/>
        <end position="158"/>
    </location>
</feature>
<keyword evidence="3" id="KW-0804">Transcription</keyword>
<dbReference type="GO" id="GO:0005634">
    <property type="term" value="C:nucleus"/>
    <property type="evidence" value="ECO:0007669"/>
    <property type="project" value="UniProtKB-SubCell"/>
</dbReference>
<evidence type="ECO:0000256" key="4">
    <source>
        <dbReference type="ARBA" id="ARBA00023242"/>
    </source>
</evidence>
<dbReference type="PANTHER" id="PTHR45959:SF73">
    <property type="entry name" value="TRANSCRIPTION FACTOR BHLH25"/>
    <property type="match status" value="1"/>
</dbReference>
<dbReference type="Gramene" id="KGN48661">
    <property type="protein sequence ID" value="KGN48661"/>
    <property type="gene ID" value="Csa_6G497120"/>
</dbReference>
<dbReference type="Pfam" id="PF00010">
    <property type="entry name" value="HLH"/>
    <property type="match status" value="1"/>
</dbReference>
<dbReference type="Gene3D" id="4.10.280.10">
    <property type="entry name" value="Helix-loop-helix DNA-binding domain"/>
    <property type="match status" value="1"/>
</dbReference>
<gene>
    <name evidence="6" type="ORF">Csa_6G497120</name>
</gene>
<reference evidence="6 7" key="2">
    <citation type="journal article" date="2009" name="PLoS ONE">
        <title>An integrated genetic and cytogenetic map of the cucumber genome.</title>
        <authorList>
            <person name="Ren Y."/>
            <person name="Zhang Z."/>
            <person name="Liu J."/>
            <person name="Staub J.E."/>
            <person name="Han Y."/>
            <person name="Cheng Z."/>
            <person name="Li X."/>
            <person name="Lu J."/>
            <person name="Miao H."/>
            <person name="Kang H."/>
            <person name="Xie B."/>
            <person name="Gu X."/>
            <person name="Wang X."/>
            <person name="Du Y."/>
            <person name="Jin W."/>
            <person name="Huang S."/>
        </authorList>
    </citation>
    <scope>NUCLEOTIDE SEQUENCE [LARGE SCALE GENOMIC DNA]</scope>
    <source>
        <strain evidence="7">cv. 9930</strain>
    </source>
</reference>
<dbReference type="InterPro" id="IPR011598">
    <property type="entry name" value="bHLH_dom"/>
</dbReference>
<dbReference type="InterPro" id="IPR052610">
    <property type="entry name" value="bHLH_transcription_regulator"/>
</dbReference>
<dbReference type="InterPro" id="IPR036638">
    <property type="entry name" value="HLH_DNA-bd_sf"/>
</dbReference>
<keyword evidence="4" id="KW-0539">Nucleus</keyword>
<dbReference type="AlphaFoldDB" id="A0A0A0KLM8"/>
<dbReference type="Proteomes" id="UP000029981">
    <property type="component" value="Chromosome 6"/>
</dbReference>
<dbReference type="SUPFAM" id="SSF47459">
    <property type="entry name" value="HLH, helix-loop-helix DNA-binding domain"/>
    <property type="match status" value="1"/>
</dbReference>
<sequence length="293" mass="33753">MMECSYEYERMKKYPHDYTLDELNFPAMEKVNNSRSSGQLISFGDYSGEIENYKFDDYGNLIGFEEEEHEIKKDYCSTIIMGQLPNHNHNNNNSEHVIAERRRREKIRQNFIALSALIPGLIKDHDGHTVLQVEVSVEGLKADKASVLGGAIKFVKELQERLKWAEEKEKEQKRVIKSVVFVKTINLDSDFDNETFSLDENGGRFSVRSVPTIETRVLEKDVLVRIHCKKHKGCYTSIVSEIEKLKLTIVNSCVFPFGQSRLDITIIAEMEAGFCMTPMDLGKKLRETLIEFI</sequence>
<evidence type="ECO:0000256" key="1">
    <source>
        <dbReference type="ARBA" id="ARBA00004123"/>
    </source>
</evidence>
<reference evidence="6 7" key="4">
    <citation type="journal article" date="2011" name="BMC Genomics">
        <title>RNA-Seq improves annotation of protein-coding genes in the cucumber genome.</title>
        <authorList>
            <person name="Li Z."/>
            <person name="Zhang Z."/>
            <person name="Yan P."/>
            <person name="Huang S."/>
            <person name="Fei Z."/>
            <person name="Lin K."/>
        </authorList>
    </citation>
    <scope>NUCLEOTIDE SEQUENCE [LARGE SCALE GENOMIC DNA]</scope>
    <source>
        <strain evidence="7">cv. 9930</strain>
    </source>
</reference>
<proteinExistence type="predicted"/>
<keyword evidence="2" id="KW-0805">Transcription regulation</keyword>
<reference evidence="6 7" key="1">
    <citation type="journal article" date="2009" name="Nat. Genet.">
        <title>The genome of the cucumber, Cucumis sativus L.</title>
        <authorList>
            <person name="Huang S."/>
            <person name="Li R."/>
            <person name="Zhang Z."/>
            <person name="Li L."/>
            <person name="Gu X."/>
            <person name="Fan W."/>
            <person name="Lucas W.J."/>
            <person name="Wang X."/>
            <person name="Xie B."/>
            <person name="Ni P."/>
            <person name="Ren Y."/>
            <person name="Zhu H."/>
            <person name="Li J."/>
            <person name="Lin K."/>
            <person name="Jin W."/>
            <person name="Fei Z."/>
            <person name="Li G."/>
            <person name="Staub J."/>
            <person name="Kilian A."/>
            <person name="van der Vossen E.A."/>
            <person name="Wu Y."/>
            <person name="Guo J."/>
            <person name="He J."/>
            <person name="Jia Z."/>
            <person name="Ren Y."/>
            <person name="Tian G."/>
            <person name="Lu Y."/>
            <person name="Ruan J."/>
            <person name="Qian W."/>
            <person name="Wang M."/>
            <person name="Huang Q."/>
            <person name="Li B."/>
            <person name="Xuan Z."/>
            <person name="Cao J."/>
            <person name="Asan"/>
            <person name="Wu Z."/>
            <person name="Zhang J."/>
            <person name="Cai Q."/>
            <person name="Bai Y."/>
            <person name="Zhao B."/>
            <person name="Han Y."/>
            <person name="Li Y."/>
            <person name="Li X."/>
            <person name="Wang S."/>
            <person name="Shi Q."/>
            <person name="Liu S."/>
            <person name="Cho W.K."/>
            <person name="Kim J.Y."/>
            <person name="Xu Y."/>
            <person name="Heller-Uszynska K."/>
            <person name="Miao H."/>
            <person name="Cheng Z."/>
            <person name="Zhang S."/>
            <person name="Wu J."/>
            <person name="Yang Y."/>
            <person name="Kang H."/>
            <person name="Li M."/>
            <person name="Liang H."/>
            <person name="Ren X."/>
            <person name="Shi Z."/>
            <person name="Wen M."/>
            <person name="Jian M."/>
            <person name="Yang H."/>
            <person name="Zhang G."/>
            <person name="Yang Z."/>
            <person name="Chen R."/>
            <person name="Liu S."/>
            <person name="Li J."/>
            <person name="Ma L."/>
            <person name="Liu H."/>
            <person name="Zhou Y."/>
            <person name="Zhao J."/>
            <person name="Fang X."/>
            <person name="Li G."/>
            <person name="Fang L."/>
            <person name="Li Y."/>
            <person name="Liu D."/>
            <person name="Zheng H."/>
            <person name="Zhang Y."/>
            <person name="Qin N."/>
            <person name="Li Z."/>
            <person name="Yang G."/>
            <person name="Yang S."/>
            <person name="Bolund L."/>
            <person name="Kristiansen K."/>
            <person name="Zheng H."/>
            <person name="Li S."/>
            <person name="Zhang X."/>
            <person name="Yang H."/>
            <person name="Wang J."/>
            <person name="Sun R."/>
            <person name="Zhang B."/>
            <person name="Jiang S."/>
            <person name="Wang J."/>
            <person name="Du Y."/>
            <person name="Li S."/>
        </authorList>
    </citation>
    <scope>NUCLEOTIDE SEQUENCE [LARGE SCALE GENOMIC DNA]</scope>
    <source>
        <strain evidence="7">cv. 9930</strain>
    </source>
</reference>
<evidence type="ECO:0000256" key="2">
    <source>
        <dbReference type="ARBA" id="ARBA00023015"/>
    </source>
</evidence>
<accession>A0A0A0KLM8</accession>
<reference evidence="6 7" key="3">
    <citation type="journal article" date="2010" name="BMC Genomics">
        <title>Transcriptome sequencing and comparative analysis of cucumber flowers with different sex types.</title>
        <authorList>
            <person name="Guo S."/>
            <person name="Zheng Y."/>
            <person name="Joung J.G."/>
            <person name="Liu S."/>
            <person name="Zhang Z."/>
            <person name="Crasta O.R."/>
            <person name="Sobral B.W."/>
            <person name="Xu Y."/>
            <person name="Huang S."/>
            <person name="Fei Z."/>
        </authorList>
    </citation>
    <scope>NUCLEOTIDE SEQUENCE [LARGE SCALE GENOMIC DNA]</scope>
    <source>
        <strain evidence="7">cv. 9930</strain>
    </source>
</reference>
<dbReference type="GO" id="GO:0046983">
    <property type="term" value="F:protein dimerization activity"/>
    <property type="evidence" value="ECO:0007669"/>
    <property type="project" value="InterPro"/>
</dbReference>
<dbReference type="STRING" id="3659.A0A0A0KLM8"/>
<evidence type="ECO:0000256" key="3">
    <source>
        <dbReference type="ARBA" id="ARBA00023163"/>
    </source>
</evidence>
<organism evidence="6 7">
    <name type="scientific">Cucumis sativus</name>
    <name type="common">Cucumber</name>
    <dbReference type="NCBI Taxonomy" id="3659"/>
    <lineage>
        <taxon>Eukaryota</taxon>
        <taxon>Viridiplantae</taxon>
        <taxon>Streptophyta</taxon>
        <taxon>Embryophyta</taxon>
        <taxon>Tracheophyta</taxon>
        <taxon>Spermatophyta</taxon>
        <taxon>Magnoliopsida</taxon>
        <taxon>eudicotyledons</taxon>
        <taxon>Gunneridae</taxon>
        <taxon>Pentapetalae</taxon>
        <taxon>rosids</taxon>
        <taxon>fabids</taxon>
        <taxon>Cucurbitales</taxon>
        <taxon>Cucurbitaceae</taxon>
        <taxon>Benincaseae</taxon>
        <taxon>Cucumis</taxon>
    </lineage>
</organism>
<name>A0A0A0KLM8_CUCSA</name>
<dbReference type="eggNOG" id="ENOG502QWBY">
    <property type="taxonomic scope" value="Eukaryota"/>
</dbReference>
<evidence type="ECO:0000259" key="5">
    <source>
        <dbReference type="PROSITE" id="PS50888"/>
    </source>
</evidence>
<dbReference type="EMBL" id="CM002927">
    <property type="protein sequence ID" value="KGN48661.1"/>
    <property type="molecule type" value="Genomic_DNA"/>
</dbReference>
<dbReference type="PROSITE" id="PS50888">
    <property type="entry name" value="BHLH"/>
    <property type="match status" value="1"/>
</dbReference>